<dbReference type="NCBIfam" id="TIGR00758">
    <property type="entry name" value="UDG_fam4"/>
    <property type="match status" value="1"/>
</dbReference>
<keyword evidence="7" id="KW-0227">DNA damage</keyword>
<organism evidence="13">
    <name type="scientific">Desulfobacca acetoxidans</name>
    <dbReference type="NCBI Taxonomy" id="60893"/>
    <lineage>
        <taxon>Bacteria</taxon>
        <taxon>Pseudomonadati</taxon>
        <taxon>Thermodesulfobacteriota</taxon>
        <taxon>Desulfobaccia</taxon>
        <taxon>Desulfobaccales</taxon>
        <taxon>Desulfobaccaceae</taxon>
        <taxon>Desulfobacca</taxon>
    </lineage>
</organism>
<dbReference type="GO" id="GO:0006281">
    <property type="term" value="P:DNA repair"/>
    <property type="evidence" value="ECO:0007669"/>
    <property type="project" value="UniProtKB-KW"/>
</dbReference>
<evidence type="ECO:0000256" key="3">
    <source>
        <dbReference type="ARBA" id="ARBA00012030"/>
    </source>
</evidence>
<evidence type="ECO:0000256" key="11">
    <source>
        <dbReference type="ARBA" id="ARBA00023204"/>
    </source>
</evidence>
<gene>
    <name evidence="13" type="ORF">ENV52_04985</name>
</gene>
<dbReference type="SMART" id="SM00986">
    <property type="entry name" value="UDG"/>
    <property type="match status" value="1"/>
</dbReference>
<evidence type="ECO:0000256" key="10">
    <source>
        <dbReference type="ARBA" id="ARBA00023014"/>
    </source>
</evidence>
<keyword evidence="5" id="KW-0004">4Fe-4S</keyword>
<comment type="caution">
    <text evidence="13">The sequence shown here is derived from an EMBL/GenBank/DDBJ whole genome shotgun (WGS) entry which is preliminary data.</text>
</comment>
<dbReference type="InterPro" id="IPR036895">
    <property type="entry name" value="Uracil-DNA_glycosylase-like_sf"/>
</dbReference>
<protein>
    <recommendedName>
        <fullName evidence="4">Type-4 uracil-DNA glycosylase</fullName>
        <ecNumber evidence="3">3.2.2.27</ecNumber>
    </recommendedName>
</protein>
<comment type="similarity">
    <text evidence="2">Belongs to the uracil-DNA glycosylase (UDG) superfamily. Type 4 (UDGa) family.</text>
</comment>
<dbReference type="GO" id="GO:0046872">
    <property type="term" value="F:metal ion binding"/>
    <property type="evidence" value="ECO:0007669"/>
    <property type="project" value="UniProtKB-KW"/>
</dbReference>
<evidence type="ECO:0000256" key="4">
    <source>
        <dbReference type="ARBA" id="ARBA00019403"/>
    </source>
</evidence>
<evidence type="ECO:0000256" key="2">
    <source>
        <dbReference type="ARBA" id="ARBA00006521"/>
    </source>
</evidence>
<dbReference type="InterPro" id="IPR005273">
    <property type="entry name" value="Ura-DNA_glyco_family4"/>
</dbReference>
<dbReference type="Gene3D" id="3.40.470.10">
    <property type="entry name" value="Uracil-DNA glycosylase-like domain"/>
    <property type="match status" value="1"/>
</dbReference>
<evidence type="ECO:0000256" key="8">
    <source>
        <dbReference type="ARBA" id="ARBA00022801"/>
    </source>
</evidence>
<keyword evidence="6" id="KW-0479">Metal-binding</keyword>
<dbReference type="EC" id="3.2.2.27" evidence="3"/>
<evidence type="ECO:0000256" key="5">
    <source>
        <dbReference type="ARBA" id="ARBA00022485"/>
    </source>
</evidence>
<dbReference type="PANTHER" id="PTHR33693:SF1">
    <property type="entry name" value="TYPE-4 URACIL-DNA GLYCOSYLASE"/>
    <property type="match status" value="1"/>
</dbReference>
<dbReference type="GO" id="GO:0004844">
    <property type="term" value="F:uracil DNA N-glycosylase activity"/>
    <property type="evidence" value="ECO:0007669"/>
    <property type="project" value="UniProtKB-EC"/>
</dbReference>
<keyword evidence="9" id="KW-0408">Iron</keyword>
<proteinExistence type="inferred from homology"/>
<dbReference type="SMART" id="SM00987">
    <property type="entry name" value="UreE_C"/>
    <property type="match status" value="1"/>
</dbReference>
<dbReference type="EMBL" id="DTGR01000076">
    <property type="protein sequence ID" value="HHS29039.1"/>
    <property type="molecule type" value="Genomic_DNA"/>
</dbReference>
<dbReference type="GO" id="GO:0051539">
    <property type="term" value="F:4 iron, 4 sulfur cluster binding"/>
    <property type="evidence" value="ECO:0007669"/>
    <property type="project" value="UniProtKB-KW"/>
</dbReference>
<dbReference type="SUPFAM" id="SSF52141">
    <property type="entry name" value="Uracil-DNA glycosylase-like"/>
    <property type="match status" value="1"/>
</dbReference>
<name>A0A7V6DPD5_9BACT</name>
<evidence type="ECO:0000256" key="7">
    <source>
        <dbReference type="ARBA" id="ARBA00022763"/>
    </source>
</evidence>
<sequence length="222" mass="25294">MVGLSTWLKFQGRLGWLGVPRPEEPMDKAVMPTRTDRPTLAEIREEMGDCQRCKLGRTRTNLVFGEGSPQARLMFVGEAPGAEEDLQGRPFVGEAGQLLNSLLNKLGLRREDVYIANILKSRPPGNRDPEPDEVAACLPFLIKQIEAIRPQVIVTLGKIATNSLLNLDRQITKIRGTWQKFRDIRVMPTFHPSYLLRFPKERQKTWEDMQQVMEYLAAHEEG</sequence>
<accession>A0A7V6DPD5</accession>
<dbReference type="InterPro" id="IPR051536">
    <property type="entry name" value="UDG_Type-4/5"/>
</dbReference>
<keyword evidence="10" id="KW-0411">Iron-sulfur</keyword>
<keyword evidence="8" id="KW-0378">Hydrolase</keyword>
<dbReference type="InterPro" id="IPR005122">
    <property type="entry name" value="Uracil-DNA_glycosylase-like"/>
</dbReference>
<feature type="domain" description="Uracil-DNA glycosylase-like" evidence="12">
    <location>
        <begin position="64"/>
        <end position="210"/>
    </location>
</feature>
<evidence type="ECO:0000256" key="6">
    <source>
        <dbReference type="ARBA" id="ARBA00022723"/>
    </source>
</evidence>
<dbReference type="PANTHER" id="PTHR33693">
    <property type="entry name" value="TYPE-5 URACIL-DNA GLYCOSYLASE"/>
    <property type="match status" value="1"/>
</dbReference>
<evidence type="ECO:0000256" key="9">
    <source>
        <dbReference type="ARBA" id="ARBA00023004"/>
    </source>
</evidence>
<evidence type="ECO:0000313" key="13">
    <source>
        <dbReference type="EMBL" id="HHS29039.1"/>
    </source>
</evidence>
<evidence type="ECO:0000256" key="1">
    <source>
        <dbReference type="ARBA" id="ARBA00001400"/>
    </source>
</evidence>
<evidence type="ECO:0000259" key="12">
    <source>
        <dbReference type="SMART" id="SM00986"/>
    </source>
</evidence>
<comment type="catalytic activity">
    <reaction evidence="1">
        <text>Hydrolyzes single-stranded DNA or mismatched double-stranded DNA and polynucleotides, releasing free uracil.</text>
        <dbReference type="EC" id="3.2.2.27"/>
    </reaction>
</comment>
<dbReference type="AlphaFoldDB" id="A0A7V6DPD5"/>
<dbReference type="CDD" id="cd10030">
    <property type="entry name" value="UDG-F4_TTUDGA_SPO1dp_like"/>
    <property type="match status" value="1"/>
</dbReference>
<reference evidence="13" key="1">
    <citation type="journal article" date="2020" name="mSystems">
        <title>Genome- and Community-Level Interaction Insights into Carbon Utilization and Element Cycling Functions of Hydrothermarchaeota in Hydrothermal Sediment.</title>
        <authorList>
            <person name="Zhou Z."/>
            <person name="Liu Y."/>
            <person name="Xu W."/>
            <person name="Pan J."/>
            <person name="Luo Z.H."/>
            <person name="Li M."/>
        </authorList>
    </citation>
    <scope>NUCLEOTIDE SEQUENCE [LARGE SCALE GENOMIC DNA]</scope>
    <source>
        <strain evidence="13">SpSt-767</strain>
    </source>
</reference>
<keyword evidence="11" id="KW-0234">DNA repair</keyword>
<dbReference type="Pfam" id="PF03167">
    <property type="entry name" value="UDG"/>
    <property type="match status" value="1"/>
</dbReference>